<dbReference type="EMBL" id="QGKX02001521">
    <property type="protein sequence ID" value="KAF3511978.1"/>
    <property type="molecule type" value="Genomic_DNA"/>
</dbReference>
<feature type="compositionally biased region" description="Polar residues" evidence="1">
    <location>
        <begin position="1"/>
        <end position="10"/>
    </location>
</feature>
<dbReference type="AlphaFoldDB" id="A0A8S9P4B4"/>
<evidence type="ECO:0000313" key="3">
    <source>
        <dbReference type="EMBL" id="KAF3511978.1"/>
    </source>
</evidence>
<organism evidence="3 4">
    <name type="scientific">Brassica cretica</name>
    <name type="common">Mustard</name>
    <dbReference type="NCBI Taxonomy" id="69181"/>
    <lineage>
        <taxon>Eukaryota</taxon>
        <taxon>Viridiplantae</taxon>
        <taxon>Streptophyta</taxon>
        <taxon>Embryophyta</taxon>
        <taxon>Tracheophyta</taxon>
        <taxon>Spermatophyta</taxon>
        <taxon>Magnoliopsida</taxon>
        <taxon>eudicotyledons</taxon>
        <taxon>Gunneridae</taxon>
        <taxon>Pentapetalae</taxon>
        <taxon>rosids</taxon>
        <taxon>malvids</taxon>
        <taxon>Brassicales</taxon>
        <taxon>Brassicaceae</taxon>
        <taxon>Brassiceae</taxon>
        <taxon>Brassica</taxon>
    </lineage>
</organism>
<evidence type="ECO:0000259" key="2">
    <source>
        <dbReference type="Pfam" id="PF03078"/>
    </source>
</evidence>
<dbReference type="InterPro" id="IPR004312">
    <property type="entry name" value="ATHILA_Orf1_C"/>
</dbReference>
<evidence type="ECO:0000256" key="1">
    <source>
        <dbReference type="SAM" id="MobiDB-lite"/>
    </source>
</evidence>
<sequence>MPPHTTQNSVKKPVYSRENPPPPIAGLSASYPWPRKEEGVLINVEDPNLLDYNVEGWDKPKARAYNTLLGVNILPTRFVDPRVLASLGLDGDVCDTLTTMGIADICYTPHVVFPELVRQALASTEVQFEDIYNPTLETASFTFMAVGKLCSLPLTQFNEVNNLADDPREVNLVKEFAPTQQSWKLIATGDFKPRSANQSLIRNPSIRIIAKGLSNLLFAKDQTSKVTNGELQMLYSGLEDQIRAMRAGMSLASVRTNRGYLLAGMFSEKHTTRRRGSQKMDREPAYSIVPTLRDSSQRDQEGHQLYCLLPQQEITRLSVFENIRFLPEPKFLCADPRATPPDVEMDDTTPDEYDLGLTEYDADADTYRRWMIDSQHKNNSLMKRILRAITWRLPPESYFSRGAGAHTSTKPASREVAG</sequence>
<reference evidence="3" key="1">
    <citation type="submission" date="2019-12" db="EMBL/GenBank/DDBJ databases">
        <title>Genome sequencing and annotation of Brassica cretica.</title>
        <authorList>
            <person name="Studholme D.J."/>
            <person name="Sarris P."/>
        </authorList>
    </citation>
    <scope>NUCLEOTIDE SEQUENCE</scope>
    <source>
        <strain evidence="3">PFS-109/04</strain>
        <tissue evidence="3">Leaf</tissue>
    </source>
</reference>
<accession>A0A8S9P4B4</accession>
<dbReference type="Pfam" id="PF03078">
    <property type="entry name" value="ATHILA"/>
    <property type="match status" value="1"/>
</dbReference>
<name>A0A8S9P4B4_BRACR</name>
<dbReference type="Proteomes" id="UP000712600">
    <property type="component" value="Unassembled WGS sequence"/>
</dbReference>
<gene>
    <name evidence="3" type="ORF">F2Q69_00007532</name>
</gene>
<protein>
    <recommendedName>
        <fullName evidence="2">Arabidopsis retrotransposon Orf1 C-terminal domain-containing protein</fullName>
    </recommendedName>
</protein>
<feature type="domain" description="Arabidopsis retrotransposon Orf1 C-terminal" evidence="2">
    <location>
        <begin position="69"/>
        <end position="256"/>
    </location>
</feature>
<comment type="caution">
    <text evidence="3">The sequence shown here is derived from an EMBL/GenBank/DDBJ whole genome shotgun (WGS) entry which is preliminary data.</text>
</comment>
<proteinExistence type="predicted"/>
<feature type="region of interest" description="Disordered" evidence="1">
    <location>
        <begin position="1"/>
        <end position="29"/>
    </location>
</feature>
<evidence type="ECO:0000313" key="4">
    <source>
        <dbReference type="Proteomes" id="UP000712600"/>
    </source>
</evidence>